<organism evidence="1 2">
    <name type="scientific">Zalaria obscura</name>
    <dbReference type="NCBI Taxonomy" id="2024903"/>
    <lineage>
        <taxon>Eukaryota</taxon>
        <taxon>Fungi</taxon>
        <taxon>Dikarya</taxon>
        <taxon>Ascomycota</taxon>
        <taxon>Pezizomycotina</taxon>
        <taxon>Dothideomycetes</taxon>
        <taxon>Dothideomycetidae</taxon>
        <taxon>Dothideales</taxon>
        <taxon>Zalariaceae</taxon>
        <taxon>Zalaria</taxon>
    </lineage>
</organism>
<dbReference type="EMBL" id="JAMKPW020000003">
    <property type="protein sequence ID" value="KAK8219727.1"/>
    <property type="molecule type" value="Genomic_DNA"/>
</dbReference>
<gene>
    <name evidence="1" type="primary">PIC2_1</name>
    <name evidence="1" type="ORF">M8818_000701</name>
</gene>
<proteinExistence type="predicted"/>
<keyword evidence="2" id="KW-1185">Reference proteome</keyword>
<accession>A0ACC3SMM2</accession>
<protein>
    <submittedName>
        <fullName evidence="1">Cu/Pi carrier</fullName>
    </submittedName>
</protein>
<comment type="caution">
    <text evidence="1">The sequence shown here is derived from an EMBL/GenBank/DDBJ whole genome shotgun (WGS) entry which is preliminary data.</text>
</comment>
<evidence type="ECO:0000313" key="1">
    <source>
        <dbReference type="EMBL" id="KAK8219727.1"/>
    </source>
</evidence>
<name>A0ACC3SMM2_9PEZI</name>
<sequence length="121" mass="12758">MPSLFPGIRALSENICSPFQYSNPDNAPTSSNLARHELYSAWSVADDAKAKGAQLSDAAVKEFEKASNKAQAKAGNIELYSPKYYGACTFGGLLACVGISNATQSWSHNGAGYDPLGCHAP</sequence>
<evidence type="ECO:0000313" key="2">
    <source>
        <dbReference type="Proteomes" id="UP001320706"/>
    </source>
</evidence>
<reference evidence="1" key="1">
    <citation type="submission" date="2024-02" db="EMBL/GenBank/DDBJ databases">
        <title>Metagenome Assembled Genome of Zalaria obscura JY119.</title>
        <authorList>
            <person name="Vighnesh L."/>
            <person name="Jagadeeshwari U."/>
            <person name="Venkata Ramana C."/>
            <person name="Sasikala C."/>
        </authorList>
    </citation>
    <scope>NUCLEOTIDE SEQUENCE</scope>
    <source>
        <strain evidence="1">JY119</strain>
    </source>
</reference>
<dbReference type="Proteomes" id="UP001320706">
    <property type="component" value="Unassembled WGS sequence"/>
</dbReference>